<reference evidence="6 7" key="2">
    <citation type="journal article" date="2016" name="Genome Announc.">
        <title>Permanent Draft Genome Sequences for Two Variants of Frankia sp. Strain CpI1, the First Frankia Strain Isolated from Root Nodules of Comptonia peregrina.</title>
        <authorList>
            <person name="Oshone R."/>
            <person name="Hurst S.G.IV."/>
            <person name="Abebe-Akele F."/>
            <person name="Simpson S."/>
            <person name="Morris K."/>
            <person name="Thomas W.K."/>
            <person name="Tisa L.S."/>
        </authorList>
    </citation>
    <scope>NUCLEOTIDE SEQUENCE [LARGE SCALE GENOMIC DNA]</scope>
    <source>
        <strain evidence="7">CpI1-S</strain>
    </source>
</reference>
<dbReference type="InterPro" id="IPR050248">
    <property type="entry name" value="Polysacc_deacetylase_ArnD"/>
</dbReference>
<dbReference type="GO" id="GO:0016798">
    <property type="term" value="F:hydrolase activity, acting on glycosyl bonds"/>
    <property type="evidence" value="ECO:0007669"/>
    <property type="project" value="UniProtKB-KW"/>
</dbReference>
<dbReference type="GO" id="GO:0046872">
    <property type="term" value="F:metal ion binding"/>
    <property type="evidence" value="ECO:0007669"/>
    <property type="project" value="UniProtKB-KW"/>
</dbReference>
<organism evidence="6 7">
    <name type="scientific">Frankia torreyi</name>
    <dbReference type="NCBI Taxonomy" id="1856"/>
    <lineage>
        <taxon>Bacteria</taxon>
        <taxon>Bacillati</taxon>
        <taxon>Actinomycetota</taxon>
        <taxon>Actinomycetes</taxon>
        <taxon>Frankiales</taxon>
        <taxon>Frankiaceae</taxon>
        <taxon>Frankia</taxon>
    </lineage>
</organism>
<dbReference type="PANTHER" id="PTHR10587">
    <property type="entry name" value="GLYCOSYL TRANSFERASE-RELATED"/>
    <property type="match status" value="1"/>
</dbReference>
<dbReference type="GO" id="GO:0016810">
    <property type="term" value="F:hydrolase activity, acting on carbon-nitrogen (but not peptide) bonds"/>
    <property type="evidence" value="ECO:0007669"/>
    <property type="project" value="InterPro"/>
</dbReference>
<dbReference type="CDD" id="cd10917">
    <property type="entry name" value="CE4_NodB_like_6s_7s"/>
    <property type="match status" value="1"/>
</dbReference>
<keyword evidence="6" id="KW-0326">Glycosidase</keyword>
<proteinExistence type="predicted"/>
<evidence type="ECO:0000256" key="3">
    <source>
        <dbReference type="SAM" id="MobiDB-lite"/>
    </source>
</evidence>
<name>A0A0D8B6S0_9ACTN</name>
<feature type="domain" description="NodB homology" evidence="5">
    <location>
        <begin position="121"/>
        <end position="309"/>
    </location>
</feature>
<dbReference type="Gene3D" id="3.20.20.370">
    <property type="entry name" value="Glycoside hydrolase/deacetylase"/>
    <property type="match status" value="1"/>
</dbReference>
<dbReference type="PROSITE" id="PS51257">
    <property type="entry name" value="PROKAR_LIPOPROTEIN"/>
    <property type="match status" value="1"/>
</dbReference>
<feature type="chain" id="PRO_5038639877" evidence="4">
    <location>
        <begin position="21"/>
        <end position="314"/>
    </location>
</feature>
<gene>
    <name evidence="6" type="ORF">FF36_05910</name>
</gene>
<evidence type="ECO:0000313" key="7">
    <source>
        <dbReference type="Proteomes" id="UP000032545"/>
    </source>
</evidence>
<dbReference type="Pfam" id="PF01522">
    <property type="entry name" value="Polysacc_deac_1"/>
    <property type="match status" value="1"/>
</dbReference>
<keyword evidence="4" id="KW-0732">Signal</keyword>
<dbReference type="SUPFAM" id="SSF88713">
    <property type="entry name" value="Glycoside hydrolase/deacetylase"/>
    <property type="match status" value="1"/>
</dbReference>
<dbReference type="EMBL" id="JYFN01000084">
    <property type="protein sequence ID" value="KJE19790.1"/>
    <property type="molecule type" value="Genomic_DNA"/>
</dbReference>
<evidence type="ECO:0000313" key="6">
    <source>
        <dbReference type="EMBL" id="KJE19790.1"/>
    </source>
</evidence>
<keyword evidence="6" id="KW-0858">Xylan degradation</keyword>
<accession>A0A0D8B6S0</accession>
<evidence type="ECO:0000256" key="2">
    <source>
        <dbReference type="ARBA" id="ARBA00022801"/>
    </source>
</evidence>
<evidence type="ECO:0000256" key="4">
    <source>
        <dbReference type="SAM" id="SignalP"/>
    </source>
</evidence>
<feature type="signal peptide" evidence="4">
    <location>
        <begin position="1"/>
        <end position="20"/>
    </location>
</feature>
<dbReference type="InterPro" id="IPR002509">
    <property type="entry name" value="NODB_dom"/>
</dbReference>
<keyword evidence="2 6" id="KW-0378">Hydrolase</keyword>
<evidence type="ECO:0000259" key="5">
    <source>
        <dbReference type="PROSITE" id="PS51677"/>
    </source>
</evidence>
<dbReference type="AlphaFoldDB" id="A0A0D8B6S0"/>
<dbReference type="PATRIC" id="fig|1502723.3.peg.6702"/>
<dbReference type="InterPro" id="IPR011330">
    <property type="entry name" value="Glyco_hydro/deAcase_b/a-brl"/>
</dbReference>
<dbReference type="Proteomes" id="UP000032545">
    <property type="component" value="Unassembled WGS sequence"/>
</dbReference>
<reference evidence="7" key="1">
    <citation type="submission" date="2015-02" db="EMBL/GenBank/DDBJ databases">
        <title>Draft Genome of Frankia sp. CpI1-S.</title>
        <authorList>
            <person name="Oshone R.T."/>
            <person name="Ngom M."/>
            <person name="Ghodhbane-Gtari F."/>
            <person name="Gtari M."/>
            <person name="Morris K."/>
            <person name="Thomas K."/>
            <person name="Sen A."/>
            <person name="Tisa L.S."/>
        </authorList>
    </citation>
    <scope>NUCLEOTIDE SEQUENCE [LARGE SCALE GENOMIC DNA]</scope>
    <source>
        <strain evidence="7">CpI1-S</strain>
    </source>
</reference>
<keyword evidence="1" id="KW-0479">Metal-binding</keyword>
<keyword evidence="6" id="KW-0119">Carbohydrate metabolism</keyword>
<protein>
    <submittedName>
        <fullName evidence="6">Putative xylanase/chitin deacetylase</fullName>
    </submittedName>
</protein>
<keyword evidence="6" id="KW-0624">Polysaccharide degradation</keyword>
<dbReference type="GO" id="GO:0045493">
    <property type="term" value="P:xylan catabolic process"/>
    <property type="evidence" value="ECO:0007669"/>
    <property type="project" value="UniProtKB-KW"/>
</dbReference>
<dbReference type="GO" id="GO:0016020">
    <property type="term" value="C:membrane"/>
    <property type="evidence" value="ECO:0007669"/>
    <property type="project" value="TreeGrafter"/>
</dbReference>
<dbReference type="PANTHER" id="PTHR10587:SF133">
    <property type="entry name" value="CHITIN DEACETYLASE 1-RELATED"/>
    <property type="match status" value="1"/>
</dbReference>
<evidence type="ECO:0000256" key="1">
    <source>
        <dbReference type="ARBA" id="ARBA00022723"/>
    </source>
</evidence>
<feature type="compositionally biased region" description="Low complexity" evidence="3">
    <location>
        <begin position="29"/>
        <end position="89"/>
    </location>
</feature>
<feature type="region of interest" description="Disordered" evidence="3">
    <location>
        <begin position="24"/>
        <end position="106"/>
    </location>
</feature>
<dbReference type="PROSITE" id="PS51677">
    <property type="entry name" value="NODB"/>
    <property type="match status" value="1"/>
</dbReference>
<dbReference type="OrthoDB" id="9763050at2"/>
<sequence length="314" mass="32406" precursor="true">MRRSQQALVTLVVASTVAFTACGGSSGIATQPGPTSATATSTARPASPGTGTGVVPPTATTTGPGGATATATATIRPTPARPTTSTRPSTPVPPTAPTAPTTGVPTRLVGRDWERIPTDRRMVALTFDAGASADGVDSILSTLSREGVPATFFLTGRFAQTFPAAARAIAARGQVIGSHSATHPYFTRLTDADLRAELLGAQATIQSVTGVDPRPWFRFPYGDRDARTIGAVNALGYVPIRWTVDTLGWKGTSGGQSMQSVTDRVLAAASSGEIVLMHVGANPQDRSTLDADALGGIIRELRARGYTFTTVKAM</sequence>
<keyword evidence="7" id="KW-1185">Reference proteome</keyword>
<comment type="caution">
    <text evidence="6">The sequence shown here is derived from an EMBL/GenBank/DDBJ whole genome shotgun (WGS) entry which is preliminary data.</text>
</comment>